<sequence>MKIPLYYDPRIRYWRFLYIEKKYQSNVEIVPIGCDCHPAYMLQSLRIRNKSLPFDWLNTEPKFALEYVSENLLHKFEKYLANLTRNQNGNVISANYPYAEFIHEPHLPEDQIAQERMSRRAKRFLDVTKSNPVAFLHMIPADAFQDKESLDRYISSITGFIQNLEPRQALYVYIRFDENDRENDEVISILEQKLLEYNVRSCRYVRNLSDFGLWGNPAQYVSLFKKLRIKIKHTFPKIHIQ</sequence>
<dbReference type="EMBL" id="JAAMPU010000098">
    <property type="protein sequence ID" value="NMH27041.1"/>
    <property type="molecule type" value="Genomic_DNA"/>
</dbReference>
<reference evidence="1" key="1">
    <citation type="submission" date="2020-02" db="EMBL/GenBank/DDBJ databases">
        <title>Flavobacterium sp. genome.</title>
        <authorList>
            <person name="Jung H.S."/>
            <person name="Baek J.H."/>
            <person name="Jeon C.O."/>
        </authorList>
    </citation>
    <scope>NUCLEOTIDE SEQUENCE</scope>
    <source>
        <strain evidence="1">SE-s28</strain>
    </source>
</reference>
<accession>A0A972JFB2</accession>
<name>A0A972JFB2_9FLAO</name>
<dbReference type="Proteomes" id="UP000712080">
    <property type="component" value="Unassembled WGS sequence"/>
</dbReference>
<keyword evidence="2" id="KW-1185">Reference proteome</keyword>
<dbReference type="RefSeq" id="WP_169526046.1">
    <property type="nucleotide sequence ID" value="NZ_JAAMPU010000098.1"/>
</dbReference>
<evidence type="ECO:0000313" key="2">
    <source>
        <dbReference type="Proteomes" id="UP000712080"/>
    </source>
</evidence>
<dbReference type="AlphaFoldDB" id="A0A972JFB2"/>
<organism evidence="1 2">
    <name type="scientific">Flavobacterium silvaticum</name>
    <dbReference type="NCBI Taxonomy" id="1852020"/>
    <lineage>
        <taxon>Bacteria</taxon>
        <taxon>Pseudomonadati</taxon>
        <taxon>Bacteroidota</taxon>
        <taxon>Flavobacteriia</taxon>
        <taxon>Flavobacteriales</taxon>
        <taxon>Flavobacteriaceae</taxon>
        <taxon>Flavobacterium</taxon>
    </lineage>
</organism>
<evidence type="ECO:0000313" key="1">
    <source>
        <dbReference type="EMBL" id="NMH27041.1"/>
    </source>
</evidence>
<protein>
    <submittedName>
        <fullName evidence="1">Uncharacterized protein</fullName>
    </submittedName>
</protein>
<gene>
    <name evidence="1" type="ORF">G6047_03270</name>
</gene>
<proteinExistence type="predicted"/>
<comment type="caution">
    <text evidence="1">The sequence shown here is derived from an EMBL/GenBank/DDBJ whole genome shotgun (WGS) entry which is preliminary data.</text>
</comment>